<dbReference type="AlphaFoldDB" id="H5XVX9"/>
<dbReference type="Gene3D" id="1.10.1200.120">
    <property type="entry name" value="Large-conductance mechanosensitive channel, MscL, domain 1"/>
    <property type="match status" value="1"/>
</dbReference>
<dbReference type="eggNOG" id="COG1970">
    <property type="taxonomic scope" value="Bacteria"/>
</dbReference>
<comment type="caution">
    <text evidence="11">Lacks conserved residue(s) required for the propagation of feature annotation.</text>
</comment>
<keyword evidence="8 11" id="KW-0406">Ion transport</keyword>
<evidence type="ECO:0000256" key="7">
    <source>
        <dbReference type="ARBA" id="ARBA00022989"/>
    </source>
</evidence>
<keyword evidence="5 11" id="KW-1003">Cell membrane</keyword>
<dbReference type="PROSITE" id="PS01327">
    <property type="entry name" value="MSCL"/>
    <property type="match status" value="1"/>
</dbReference>
<keyword evidence="9 11" id="KW-0472">Membrane</keyword>
<feature type="transmembrane region" description="Helical" evidence="11">
    <location>
        <begin position="84"/>
        <end position="104"/>
    </location>
</feature>
<keyword evidence="7 11" id="KW-1133">Transmembrane helix</keyword>
<dbReference type="InterPro" id="IPR037673">
    <property type="entry name" value="MSC/AndL"/>
</dbReference>
<dbReference type="HAMAP" id="MF_00115">
    <property type="entry name" value="MscL"/>
    <property type="match status" value="1"/>
</dbReference>
<dbReference type="RefSeq" id="WP_007784830.1">
    <property type="nucleotide sequence ID" value="NZ_CM001441.1"/>
</dbReference>
<comment type="subcellular location">
    <subcellularLocation>
        <location evidence="1 11">Cell membrane</location>
        <topology evidence="1 11">Multi-pass membrane protein</topology>
    </subcellularLocation>
</comment>
<proteinExistence type="inferred from homology"/>
<evidence type="ECO:0000256" key="5">
    <source>
        <dbReference type="ARBA" id="ARBA00022475"/>
    </source>
</evidence>
<keyword evidence="6 11" id="KW-0812">Transmembrane</keyword>
<comment type="function">
    <text evidence="11">Channel that opens in response to stretch forces in the membrane lipid bilayer. May participate in the regulation of osmotic pressure changes within the cell.</text>
</comment>
<dbReference type="EMBL" id="CM001441">
    <property type="protein sequence ID" value="EHQ90431.1"/>
    <property type="molecule type" value="Genomic_DNA"/>
</dbReference>
<evidence type="ECO:0000256" key="3">
    <source>
        <dbReference type="ARBA" id="ARBA00011255"/>
    </source>
</evidence>
<evidence type="ECO:0000256" key="2">
    <source>
        <dbReference type="ARBA" id="ARBA00007254"/>
    </source>
</evidence>
<evidence type="ECO:0000256" key="8">
    <source>
        <dbReference type="ARBA" id="ARBA00023065"/>
    </source>
</evidence>
<sequence length="141" mass="15225">MSFIKEFKEFATRGNVVDLAVGIIIGGAFGKIVSSLVADIIMPPIGLIAGGIKFTDIKLELNDPVVDGAGEIVQAAVTLNIGNFIQTTFDFLVIAGSIFLLVKLMNSLNRKKKQEEAVKPETPSAEVQLLTEIRDLLKKQP</sequence>
<dbReference type="InterPro" id="IPR001185">
    <property type="entry name" value="MS_channel"/>
</dbReference>
<dbReference type="FunFam" id="1.10.1200.120:FF:000001">
    <property type="entry name" value="Large-conductance mechanosensitive channel"/>
    <property type="match status" value="1"/>
</dbReference>
<reference evidence="12 13" key="1">
    <citation type="submission" date="2011-11" db="EMBL/GenBank/DDBJ databases">
        <title>The Noncontiguous Finished genome of Desulfosporosinus youngiae DSM 17734.</title>
        <authorList>
            <consortium name="US DOE Joint Genome Institute (JGI-PGF)"/>
            <person name="Lucas S."/>
            <person name="Han J."/>
            <person name="Lapidus A."/>
            <person name="Cheng J.-F."/>
            <person name="Goodwin L."/>
            <person name="Pitluck S."/>
            <person name="Peters L."/>
            <person name="Ovchinnikova G."/>
            <person name="Lu M."/>
            <person name="Land M.L."/>
            <person name="Hauser L."/>
            <person name="Pester M."/>
            <person name="Spring S."/>
            <person name="Ollivier B."/>
            <person name="Rattei T."/>
            <person name="Klenk H.-P."/>
            <person name="Wagner M."/>
            <person name="Loy A."/>
            <person name="Woyke T.J."/>
        </authorList>
    </citation>
    <scope>NUCLEOTIDE SEQUENCE [LARGE SCALE GENOMIC DNA]</scope>
    <source>
        <strain evidence="12 13">DSM 17734</strain>
    </source>
</reference>
<dbReference type="InterPro" id="IPR019823">
    <property type="entry name" value="Mechanosensitive_channel_CS"/>
</dbReference>
<keyword evidence="13" id="KW-1185">Reference proteome</keyword>
<evidence type="ECO:0000256" key="9">
    <source>
        <dbReference type="ARBA" id="ARBA00023136"/>
    </source>
</evidence>
<dbReference type="PANTHER" id="PTHR30266">
    <property type="entry name" value="MECHANOSENSITIVE CHANNEL MSCL"/>
    <property type="match status" value="1"/>
</dbReference>
<dbReference type="STRING" id="768710.DesyoDRAFT_3409"/>
<dbReference type="HOGENOM" id="CLU_095787_0_0_9"/>
<evidence type="ECO:0000256" key="6">
    <source>
        <dbReference type="ARBA" id="ARBA00022692"/>
    </source>
</evidence>
<dbReference type="Pfam" id="PF01741">
    <property type="entry name" value="MscL"/>
    <property type="match status" value="1"/>
</dbReference>
<dbReference type="NCBIfam" id="TIGR00220">
    <property type="entry name" value="mscL"/>
    <property type="match status" value="1"/>
</dbReference>
<gene>
    <name evidence="11" type="primary">mscL</name>
    <name evidence="12" type="ORF">DesyoDRAFT_3409</name>
</gene>
<dbReference type="PRINTS" id="PR01264">
    <property type="entry name" value="MECHCHANNEL"/>
</dbReference>
<dbReference type="NCBIfam" id="NF001843">
    <property type="entry name" value="PRK00567.1-4"/>
    <property type="match status" value="1"/>
</dbReference>
<dbReference type="GO" id="GO:0005886">
    <property type="term" value="C:plasma membrane"/>
    <property type="evidence" value="ECO:0007669"/>
    <property type="project" value="UniProtKB-SubCell"/>
</dbReference>
<dbReference type="PANTHER" id="PTHR30266:SF2">
    <property type="entry name" value="LARGE-CONDUCTANCE MECHANOSENSITIVE CHANNEL"/>
    <property type="match status" value="1"/>
</dbReference>
<evidence type="ECO:0000313" key="12">
    <source>
        <dbReference type="EMBL" id="EHQ90431.1"/>
    </source>
</evidence>
<dbReference type="SUPFAM" id="SSF81330">
    <property type="entry name" value="Gated mechanosensitive channel"/>
    <property type="match status" value="1"/>
</dbReference>
<evidence type="ECO:0000256" key="10">
    <source>
        <dbReference type="ARBA" id="ARBA00023303"/>
    </source>
</evidence>
<evidence type="ECO:0000256" key="4">
    <source>
        <dbReference type="ARBA" id="ARBA00022448"/>
    </source>
</evidence>
<organism evidence="12 13">
    <name type="scientific">Desulfosporosinus youngiae DSM 17734</name>
    <dbReference type="NCBI Taxonomy" id="768710"/>
    <lineage>
        <taxon>Bacteria</taxon>
        <taxon>Bacillati</taxon>
        <taxon>Bacillota</taxon>
        <taxon>Clostridia</taxon>
        <taxon>Eubacteriales</taxon>
        <taxon>Desulfitobacteriaceae</taxon>
        <taxon>Desulfosporosinus</taxon>
    </lineage>
</organism>
<dbReference type="Proteomes" id="UP000005104">
    <property type="component" value="Chromosome"/>
</dbReference>
<keyword evidence="10 11" id="KW-0407">Ion channel</keyword>
<evidence type="ECO:0000256" key="1">
    <source>
        <dbReference type="ARBA" id="ARBA00004651"/>
    </source>
</evidence>
<evidence type="ECO:0000256" key="11">
    <source>
        <dbReference type="HAMAP-Rule" id="MF_00115"/>
    </source>
</evidence>
<dbReference type="GO" id="GO:0008381">
    <property type="term" value="F:mechanosensitive monoatomic ion channel activity"/>
    <property type="evidence" value="ECO:0007669"/>
    <property type="project" value="UniProtKB-UniRule"/>
</dbReference>
<protein>
    <recommendedName>
        <fullName evidence="11">Large-conductance mechanosensitive channel</fullName>
    </recommendedName>
</protein>
<evidence type="ECO:0000313" key="13">
    <source>
        <dbReference type="Proteomes" id="UP000005104"/>
    </source>
</evidence>
<dbReference type="OrthoDB" id="9810350at2"/>
<name>H5XVX9_9FIRM</name>
<comment type="subunit">
    <text evidence="3 11">Homopentamer.</text>
</comment>
<keyword evidence="4 11" id="KW-0813">Transport</keyword>
<accession>H5XVX9</accession>
<dbReference type="InterPro" id="IPR036019">
    <property type="entry name" value="MscL_channel"/>
</dbReference>
<comment type="similarity">
    <text evidence="2 11">Belongs to the MscL family.</text>
</comment>